<gene>
    <name evidence="2" type="ORF">HNR07_001682</name>
</gene>
<keyword evidence="3" id="KW-1185">Reference proteome</keyword>
<dbReference type="GO" id="GO:0016810">
    <property type="term" value="F:hydrolase activity, acting on carbon-nitrogen (but not peptide) bonds"/>
    <property type="evidence" value="ECO:0007669"/>
    <property type="project" value="InterPro"/>
</dbReference>
<dbReference type="Pfam" id="PF07969">
    <property type="entry name" value="Amidohydro_3"/>
    <property type="match status" value="1"/>
</dbReference>
<dbReference type="Gene3D" id="3.10.310.70">
    <property type="match status" value="1"/>
</dbReference>
<name>A0A840WF06_9ACTN</name>
<dbReference type="Gene3D" id="3.20.20.140">
    <property type="entry name" value="Metal-dependent hydrolases"/>
    <property type="match status" value="1"/>
</dbReference>
<dbReference type="RefSeq" id="WP_312893674.1">
    <property type="nucleotide sequence ID" value="NZ_BAAAKM010000017.1"/>
</dbReference>
<dbReference type="EMBL" id="JACHDO010000001">
    <property type="protein sequence ID" value="MBB5490545.1"/>
    <property type="molecule type" value="Genomic_DNA"/>
</dbReference>
<reference evidence="2 3" key="1">
    <citation type="submission" date="2020-08" db="EMBL/GenBank/DDBJ databases">
        <title>Sequencing the genomes of 1000 actinobacteria strains.</title>
        <authorList>
            <person name="Klenk H.-P."/>
        </authorList>
    </citation>
    <scope>NUCLEOTIDE SEQUENCE [LARGE SCALE GENOMIC DNA]</scope>
    <source>
        <strain evidence="2 3">DSM 44598</strain>
    </source>
</reference>
<dbReference type="Gene3D" id="2.30.40.10">
    <property type="entry name" value="Urease, subunit C, domain 1"/>
    <property type="match status" value="1"/>
</dbReference>
<dbReference type="InterPro" id="IPR011059">
    <property type="entry name" value="Metal-dep_hydrolase_composite"/>
</dbReference>
<dbReference type="InterPro" id="IPR013108">
    <property type="entry name" value="Amidohydro_3"/>
</dbReference>
<organism evidence="2 3">
    <name type="scientific">Nocardiopsis metallicus</name>
    <dbReference type="NCBI Taxonomy" id="179819"/>
    <lineage>
        <taxon>Bacteria</taxon>
        <taxon>Bacillati</taxon>
        <taxon>Actinomycetota</taxon>
        <taxon>Actinomycetes</taxon>
        <taxon>Streptosporangiales</taxon>
        <taxon>Nocardiopsidaceae</taxon>
        <taxon>Nocardiopsis</taxon>
    </lineage>
</organism>
<evidence type="ECO:0000259" key="1">
    <source>
        <dbReference type="Pfam" id="PF07969"/>
    </source>
</evidence>
<proteinExistence type="predicted"/>
<dbReference type="CDD" id="cd01300">
    <property type="entry name" value="YtcJ_like"/>
    <property type="match status" value="1"/>
</dbReference>
<protein>
    <recommendedName>
        <fullName evidence="1">Amidohydrolase 3 domain-containing protein</fullName>
    </recommendedName>
</protein>
<dbReference type="SUPFAM" id="SSF51338">
    <property type="entry name" value="Composite domain of metallo-dependent hydrolases"/>
    <property type="match status" value="1"/>
</dbReference>
<dbReference type="InterPro" id="IPR032466">
    <property type="entry name" value="Metal_Hydrolase"/>
</dbReference>
<evidence type="ECO:0000313" key="2">
    <source>
        <dbReference type="EMBL" id="MBB5490545.1"/>
    </source>
</evidence>
<comment type="caution">
    <text evidence="2">The sequence shown here is derived from an EMBL/GenBank/DDBJ whole genome shotgun (WGS) entry which is preliminary data.</text>
</comment>
<dbReference type="PANTHER" id="PTHR22642:SF2">
    <property type="entry name" value="PROTEIN LONG AFTER FAR-RED 3"/>
    <property type="match status" value="1"/>
</dbReference>
<dbReference type="PANTHER" id="PTHR22642">
    <property type="entry name" value="IMIDAZOLONEPROPIONASE"/>
    <property type="match status" value="1"/>
</dbReference>
<evidence type="ECO:0000313" key="3">
    <source>
        <dbReference type="Proteomes" id="UP000579647"/>
    </source>
</evidence>
<dbReference type="SUPFAM" id="SSF51556">
    <property type="entry name" value="Metallo-dependent hydrolases"/>
    <property type="match status" value="1"/>
</dbReference>
<feature type="domain" description="Amidohydrolase 3" evidence="1">
    <location>
        <begin position="52"/>
        <end position="533"/>
    </location>
</feature>
<sequence>MSPAPDLLIRGARIHTMDHDRPAAGAVAVRGGTIVAVGDDADVVPLAGRRTEVIDGRGLTVTPGLVDSHQHPVLALSNAQGVDLTGIEDLDALRGALRSHCADLPADAWVIGYGTEYTAFSPRTPRREDIDEAVGGRPALLSMIDAHNALMSSEGLRRAGITGPMEFSDRSSIDVDGDQRPTGYLCEMSAVFLAREAIPAMDVETSARELRRVLAEQNALGLTGLHILDLVPRTVEVLELLDRHGELPVRVLLAPWALPGQVPDTLETVRELQSRSGYLWRTAAVKFLLDGTIDGGAAWLHHPDCQGEGERPLWRDPEGYRKAVRAVAGLGLPSFTHAIGDQAVTYALDTYGQVGRPALGRHRIEHAELVRDEDVPRFAELDVVASMQPTHMDWTLPDLSDNWSARVGAGRHARAWRYGDIVAAGGRVALGSDWPVAAFDPRPVMAGARLRRPAGDRERGAVGSSPSLTPAQALAGYTRWAAYGTGEEESAGVVREGARADLTVFAGDPLTTGADELPDLPVALTIVDGRVVHRGAGQG</sequence>
<dbReference type="Proteomes" id="UP000579647">
    <property type="component" value="Unassembled WGS sequence"/>
</dbReference>
<dbReference type="InterPro" id="IPR033932">
    <property type="entry name" value="YtcJ-like"/>
</dbReference>
<dbReference type="AlphaFoldDB" id="A0A840WF06"/>
<accession>A0A840WF06</accession>